<dbReference type="AlphaFoldDB" id="A0AAU7BUV0"/>
<dbReference type="GO" id="GO:0016491">
    <property type="term" value="F:oxidoreductase activity"/>
    <property type="evidence" value="ECO:0007669"/>
    <property type="project" value="InterPro"/>
</dbReference>
<dbReference type="SUPFAM" id="SSF52833">
    <property type="entry name" value="Thioredoxin-like"/>
    <property type="match status" value="1"/>
</dbReference>
<dbReference type="PANTHER" id="PTHR42852:SF6">
    <property type="entry name" value="THIOL:DISULFIDE INTERCHANGE PROTEIN DSBE"/>
    <property type="match status" value="1"/>
</dbReference>
<sequence length="332" mass="38221">MKKIILGIIILMSISCNEKSVVEFSLKGTTNEIEDGTVVYLENHLTKELIDSVSIQNNSFNFKTKLAETPLQVILRTKDFSEYRFIWLENSPMIFDARKSEFRHANITGSKSENLSQALDRETDTLPRKEKLIKEMAFVENNPNSIVSANLLSVYSTTWGKEKTKELFDQFSKKNKNSEYGNRIANYIELNKEPKIGDEFLDFEMMDNNDNPKKLSEVKGKTILLEFWSSWCGPCRIENPNLVKTYEKFNPKGFEIFAVSLDVNKESWIKAIEQDNLNWRHVSDLKGQQNKASLIYGINGIPDNFLITENGIIIGRNLRGEKLNEILNDLLE</sequence>
<proteinExistence type="predicted"/>
<dbReference type="InterPro" id="IPR017937">
    <property type="entry name" value="Thioredoxin_CS"/>
</dbReference>
<dbReference type="PROSITE" id="PS51352">
    <property type="entry name" value="THIOREDOXIN_2"/>
    <property type="match status" value="1"/>
</dbReference>
<dbReference type="GO" id="GO:0030313">
    <property type="term" value="C:cell envelope"/>
    <property type="evidence" value="ECO:0007669"/>
    <property type="project" value="UniProtKB-SubCell"/>
</dbReference>
<feature type="domain" description="Thioredoxin" evidence="5">
    <location>
        <begin position="194"/>
        <end position="332"/>
    </location>
</feature>
<dbReference type="InterPro" id="IPR013766">
    <property type="entry name" value="Thioredoxin_domain"/>
</dbReference>
<dbReference type="Pfam" id="PF00578">
    <property type="entry name" value="AhpC-TSA"/>
    <property type="match status" value="1"/>
</dbReference>
<keyword evidence="2" id="KW-0201">Cytochrome c-type biogenesis</keyword>
<dbReference type="PROSITE" id="PS00194">
    <property type="entry name" value="THIOREDOXIN_1"/>
    <property type="match status" value="1"/>
</dbReference>
<gene>
    <name evidence="6" type="ORF">ABGB03_04515</name>
</gene>
<keyword evidence="4" id="KW-0676">Redox-active center</keyword>
<reference evidence="6" key="1">
    <citation type="submission" date="2024-05" db="EMBL/GenBank/DDBJ databases">
        <title>Pontimicrobium maritimus sp. nov., isolated form sea water.</title>
        <authorList>
            <person name="Muhammad N."/>
            <person name="Vuong T.Q."/>
            <person name="Han H.L."/>
            <person name="Kim S.-G."/>
        </authorList>
    </citation>
    <scope>NUCLEOTIDE SEQUENCE</scope>
    <source>
        <strain evidence="6">SW4</strain>
    </source>
</reference>
<dbReference type="PROSITE" id="PS51257">
    <property type="entry name" value="PROKAR_LIPOPROTEIN"/>
    <property type="match status" value="1"/>
</dbReference>
<dbReference type="RefSeq" id="WP_347925198.1">
    <property type="nucleotide sequence ID" value="NZ_CP157199.1"/>
</dbReference>
<evidence type="ECO:0000256" key="4">
    <source>
        <dbReference type="ARBA" id="ARBA00023284"/>
    </source>
</evidence>
<dbReference type="EMBL" id="CP157199">
    <property type="protein sequence ID" value="XBG62165.1"/>
    <property type="molecule type" value="Genomic_DNA"/>
</dbReference>
<dbReference type="GO" id="GO:0016209">
    <property type="term" value="F:antioxidant activity"/>
    <property type="evidence" value="ECO:0007669"/>
    <property type="project" value="InterPro"/>
</dbReference>
<dbReference type="GO" id="GO:0017004">
    <property type="term" value="P:cytochrome complex assembly"/>
    <property type="evidence" value="ECO:0007669"/>
    <property type="project" value="UniProtKB-KW"/>
</dbReference>
<protein>
    <submittedName>
        <fullName evidence="6">AhpC/TSA family protein</fullName>
    </submittedName>
</protein>
<evidence type="ECO:0000256" key="2">
    <source>
        <dbReference type="ARBA" id="ARBA00022748"/>
    </source>
</evidence>
<dbReference type="InterPro" id="IPR050553">
    <property type="entry name" value="Thioredoxin_ResA/DsbE_sf"/>
</dbReference>
<comment type="subcellular location">
    <subcellularLocation>
        <location evidence="1">Cell envelope</location>
    </subcellularLocation>
</comment>
<dbReference type="CDD" id="cd02966">
    <property type="entry name" value="TlpA_like_family"/>
    <property type="match status" value="1"/>
</dbReference>
<dbReference type="Gene3D" id="3.40.30.10">
    <property type="entry name" value="Glutaredoxin"/>
    <property type="match status" value="1"/>
</dbReference>
<dbReference type="InterPro" id="IPR036249">
    <property type="entry name" value="Thioredoxin-like_sf"/>
</dbReference>
<name>A0AAU7BUV0_9FLAO</name>
<dbReference type="InterPro" id="IPR000866">
    <property type="entry name" value="AhpC/TSA"/>
</dbReference>
<evidence type="ECO:0000256" key="1">
    <source>
        <dbReference type="ARBA" id="ARBA00004196"/>
    </source>
</evidence>
<dbReference type="InterPro" id="IPR025380">
    <property type="entry name" value="DUF4369"/>
</dbReference>
<dbReference type="PANTHER" id="PTHR42852">
    <property type="entry name" value="THIOL:DISULFIDE INTERCHANGE PROTEIN DSBE"/>
    <property type="match status" value="1"/>
</dbReference>
<organism evidence="6">
    <name type="scientific">Pontimicrobium sp. SW4</name>
    <dbReference type="NCBI Taxonomy" id="3153519"/>
    <lineage>
        <taxon>Bacteria</taxon>
        <taxon>Pseudomonadati</taxon>
        <taxon>Bacteroidota</taxon>
        <taxon>Flavobacteriia</taxon>
        <taxon>Flavobacteriales</taxon>
        <taxon>Flavobacteriaceae</taxon>
        <taxon>Pontimicrobium</taxon>
    </lineage>
</organism>
<accession>A0AAU7BUV0</accession>
<keyword evidence="3" id="KW-1015">Disulfide bond</keyword>
<dbReference type="Pfam" id="PF14289">
    <property type="entry name" value="DUF4369"/>
    <property type="match status" value="1"/>
</dbReference>
<evidence type="ECO:0000313" key="6">
    <source>
        <dbReference type="EMBL" id="XBG62165.1"/>
    </source>
</evidence>
<evidence type="ECO:0000259" key="5">
    <source>
        <dbReference type="PROSITE" id="PS51352"/>
    </source>
</evidence>
<evidence type="ECO:0000256" key="3">
    <source>
        <dbReference type="ARBA" id="ARBA00023157"/>
    </source>
</evidence>